<organism evidence="2 3">
    <name type="scientific">Aspergillus welwitschiae</name>
    <dbReference type="NCBI Taxonomy" id="1341132"/>
    <lineage>
        <taxon>Eukaryota</taxon>
        <taxon>Fungi</taxon>
        <taxon>Dikarya</taxon>
        <taxon>Ascomycota</taxon>
        <taxon>Pezizomycotina</taxon>
        <taxon>Eurotiomycetes</taxon>
        <taxon>Eurotiomycetidae</taxon>
        <taxon>Eurotiales</taxon>
        <taxon>Aspergillaceae</taxon>
        <taxon>Aspergillus</taxon>
        <taxon>Aspergillus subgen. Circumdati</taxon>
    </lineage>
</organism>
<feature type="transmembrane region" description="Helical" evidence="1">
    <location>
        <begin position="30"/>
        <end position="56"/>
    </location>
</feature>
<evidence type="ECO:0000313" key="3">
    <source>
        <dbReference type="Proteomes" id="UP000253729"/>
    </source>
</evidence>
<reference evidence="2 3" key="1">
    <citation type="submission" date="2018-07" db="EMBL/GenBank/DDBJ databases">
        <title>The genomes of Aspergillus section Nigri reveals drivers in fungal speciation.</title>
        <authorList>
            <consortium name="DOE Joint Genome Institute"/>
            <person name="Vesth T.C."/>
            <person name="Nybo J."/>
            <person name="Theobald S."/>
            <person name="Brandl J."/>
            <person name="Frisvad J.C."/>
            <person name="Nielsen K.F."/>
            <person name="Lyhne E.K."/>
            <person name="Kogle M.E."/>
            <person name="Kuo A."/>
            <person name="Riley R."/>
            <person name="Clum A."/>
            <person name="Nolan M."/>
            <person name="Lipzen A."/>
            <person name="Salamov A."/>
            <person name="Henrissat B."/>
            <person name="Wiebenga A."/>
            <person name="De vries R.P."/>
            <person name="Grigoriev I.V."/>
            <person name="Mortensen U.H."/>
            <person name="Andersen M.R."/>
            <person name="Baker S.E."/>
        </authorList>
    </citation>
    <scope>NUCLEOTIDE SEQUENCE [LARGE SCALE GENOMIC DNA]</scope>
    <source>
        <strain evidence="2 3">CBS 139.54b</strain>
    </source>
</reference>
<evidence type="ECO:0000256" key="1">
    <source>
        <dbReference type="SAM" id="Phobius"/>
    </source>
</evidence>
<proteinExistence type="predicted"/>
<dbReference type="Proteomes" id="UP000253729">
    <property type="component" value="Unassembled WGS sequence"/>
</dbReference>
<dbReference type="AlphaFoldDB" id="A0A3F3QG49"/>
<dbReference type="RefSeq" id="XP_026631139.1">
    <property type="nucleotide sequence ID" value="XM_026764730.1"/>
</dbReference>
<keyword evidence="3" id="KW-1185">Reference proteome</keyword>
<dbReference type="GeneID" id="38133086"/>
<protein>
    <submittedName>
        <fullName evidence="2">Uncharacterized protein</fullName>
    </submittedName>
</protein>
<dbReference type="EMBL" id="KZ852034">
    <property type="protein sequence ID" value="RDH38117.1"/>
    <property type="molecule type" value="Genomic_DNA"/>
</dbReference>
<evidence type="ECO:0000313" key="2">
    <source>
        <dbReference type="EMBL" id="RDH38117.1"/>
    </source>
</evidence>
<keyword evidence="1" id="KW-0812">Transmembrane</keyword>
<name>A0A3F3QG49_9EURO</name>
<accession>A0A3F3QG49</accession>
<keyword evidence="1" id="KW-0472">Membrane</keyword>
<sequence length="103" mass="11191">MSLSTIVANSTKLNFLKLSAGLKATGYPSFAISMVSNLLTCKSHYCFIFVVLLVSFMKSELLLYRSSVVILNIDSIGWSGRSAIFSHVLMTTTSSSGTPYRAP</sequence>
<gene>
    <name evidence="2" type="ORF">BDQ94DRAFT_135686</name>
</gene>
<keyword evidence="1" id="KW-1133">Transmembrane helix</keyword>